<evidence type="ECO:0000313" key="2">
    <source>
        <dbReference type="Proteomes" id="UP000017548"/>
    </source>
</evidence>
<protein>
    <recommendedName>
        <fullName evidence="3">DUF2835 domain-containing protein</fullName>
    </recommendedName>
</protein>
<evidence type="ECO:0000313" key="1">
    <source>
        <dbReference type="EMBL" id="ESE41125.1"/>
    </source>
</evidence>
<sequence length="83" mass="9905">MVQQAQIILSINMELYFKLTLSYQDFLPYYQGLADKVEVRERQGRILWINGRHFRRFLTENGIHGQFKLVLDDKGQFVSLEQL</sequence>
<dbReference type="InterPro" id="IPR021363">
    <property type="entry name" value="DUF2835"/>
</dbReference>
<organism evidence="1 2">
    <name type="scientific">Shewanella decolorationis S12</name>
    <dbReference type="NCBI Taxonomy" id="1353536"/>
    <lineage>
        <taxon>Bacteria</taxon>
        <taxon>Pseudomonadati</taxon>
        <taxon>Pseudomonadota</taxon>
        <taxon>Gammaproteobacteria</taxon>
        <taxon>Alteromonadales</taxon>
        <taxon>Shewanellaceae</taxon>
        <taxon>Shewanella</taxon>
    </lineage>
</organism>
<evidence type="ECO:0008006" key="3">
    <source>
        <dbReference type="Google" id="ProtNLM"/>
    </source>
</evidence>
<dbReference type="Pfam" id="PF11197">
    <property type="entry name" value="DUF2835"/>
    <property type="match status" value="1"/>
</dbReference>
<dbReference type="Proteomes" id="UP000017548">
    <property type="component" value="Unassembled WGS sequence"/>
</dbReference>
<keyword evidence="2" id="KW-1185">Reference proteome</keyword>
<gene>
    <name evidence="1" type="ORF">SHD_2330</name>
</gene>
<name>A0ABP2Z3U3_9GAMM</name>
<proteinExistence type="predicted"/>
<accession>A0ABP2Z3U3</accession>
<dbReference type="EMBL" id="AXZL01000067">
    <property type="protein sequence ID" value="ESE41125.1"/>
    <property type="molecule type" value="Genomic_DNA"/>
</dbReference>
<reference evidence="1 2" key="1">
    <citation type="journal article" date="2013" name="Genome Announc.">
        <title>Draft Genome Sequence of Shewanella decolorationis S12, a Dye-Degrading Bacterium Isolated from a Wastewater Treatment Plant.</title>
        <authorList>
            <person name="Xu M."/>
            <person name="Fang Y."/>
            <person name="Liu J."/>
            <person name="Chen X."/>
            <person name="Sun G."/>
            <person name="Guo J."/>
            <person name="Hua Z."/>
            <person name="Tu Q."/>
            <person name="Wu L."/>
            <person name="Zhou J."/>
            <person name="Liu X."/>
        </authorList>
    </citation>
    <scope>NUCLEOTIDE SEQUENCE [LARGE SCALE GENOMIC DNA]</scope>
    <source>
        <strain evidence="1 2">S12</strain>
    </source>
</reference>
<comment type="caution">
    <text evidence="1">The sequence shown here is derived from an EMBL/GenBank/DDBJ whole genome shotgun (WGS) entry which is preliminary data.</text>
</comment>